<evidence type="ECO:0000256" key="1">
    <source>
        <dbReference type="SAM" id="MobiDB-lite"/>
    </source>
</evidence>
<reference evidence="4" key="1">
    <citation type="submission" date="2025-08" db="UniProtKB">
        <authorList>
            <consortium name="RefSeq"/>
        </authorList>
    </citation>
    <scope>IDENTIFICATION</scope>
</reference>
<keyword evidence="3" id="KW-1185">Reference proteome</keyword>
<feature type="compositionally biased region" description="Acidic residues" evidence="1">
    <location>
        <begin position="252"/>
        <end position="262"/>
    </location>
</feature>
<feature type="region of interest" description="Disordered" evidence="1">
    <location>
        <begin position="252"/>
        <end position="285"/>
    </location>
</feature>
<feature type="transmembrane region" description="Helical" evidence="2">
    <location>
        <begin position="135"/>
        <end position="157"/>
    </location>
</feature>
<protein>
    <submittedName>
        <fullName evidence="4">Transmembrane protein 268</fullName>
    </submittedName>
</protein>
<dbReference type="GeneID" id="114432728"/>
<feature type="transmembrane region" description="Helical" evidence="2">
    <location>
        <begin position="104"/>
        <end position="129"/>
    </location>
</feature>
<dbReference type="PANTHER" id="PTHR31193:SF1">
    <property type="entry name" value="TRANSMEMBRANE PROTEIN 268"/>
    <property type="match status" value="1"/>
</dbReference>
<feature type="compositionally biased region" description="Low complexity" evidence="1">
    <location>
        <begin position="276"/>
        <end position="285"/>
    </location>
</feature>
<accession>A0A6P7I8R4</accession>
<dbReference type="PANTHER" id="PTHR31193">
    <property type="entry name" value="TRANSMEMBRANE PROTEIN C9ORF91"/>
    <property type="match status" value="1"/>
</dbReference>
<keyword evidence="2 4" id="KW-0812">Transmembrane</keyword>
<dbReference type="Pfam" id="PF14800">
    <property type="entry name" value="DUF4481"/>
    <property type="match status" value="1"/>
</dbReference>
<evidence type="ECO:0000256" key="2">
    <source>
        <dbReference type="SAM" id="Phobius"/>
    </source>
</evidence>
<evidence type="ECO:0000313" key="3">
    <source>
        <dbReference type="Proteomes" id="UP000515145"/>
    </source>
</evidence>
<keyword evidence="2" id="KW-0472">Membrane</keyword>
<gene>
    <name evidence="4" type="primary">tmem268</name>
</gene>
<dbReference type="InParanoid" id="A0A6P7I8R4"/>
<dbReference type="OrthoDB" id="8250049at2759"/>
<dbReference type="RefSeq" id="XP_028256724.1">
    <property type="nucleotide sequence ID" value="XM_028400923.1"/>
</dbReference>
<dbReference type="InterPro" id="IPR028054">
    <property type="entry name" value="DUF4481"/>
</dbReference>
<name>A0A6P7I8R4_9TELE</name>
<dbReference type="CTD" id="203197"/>
<dbReference type="Proteomes" id="UP000515145">
    <property type="component" value="Chromosome 2"/>
</dbReference>
<organism evidence="3 4">
    <name type="scientific">Parambassis ranga</name>
    <name type="common">Indian glassy fish</name>
    <dbReference type="NCBI Taxonomy" id="210632"/>
    <lineage>
        <taxon>Eukaryota</taxon>
        <taxon>Metazoa</taxon>
        <taxon>Chordata</taxon>
        <taxon>Craniata</taxon>
        <taxon>Vertebrata</taxon>
        <taxon>Euteleostomi</taxon>
        <taxon>Actinopterygii</taxon>
        <taxon>Neopterygii</taxon>
        <taxon>Teleostei</taxon>
        <taxon>Neoteleostei</taxon>
        <taxon>Acanthomorphata</taxon>
        <taxon>Ovalentaria</taxon>
        <taxon>Ambassidae</taxon>
        <taxon>Parambassis</taxon>
    </lineage>
</organism>
<evidence type="ECO:0000313" key="4">
    <source>
        <dbReference type="RefSeq" id="XP_028256724.1"/>
    </source>
</evidence>
<keyword evidence="2" id="KW-1133">Transmembrane helix</keyword>
<proteinExistence type="predicted"/>
<sequence>MVTSEIMEDNNGVFHGMEESEVDAQMGQTRAQARANSNRSSWSNGQCVVAVPSFSTLNPSFDLSLCRAKLERDGFEIPFSDMEAPLKTALDVPSVKRYMVFNSALFHFIMAPVLYVVLWCAVFSTLHLYITVTDYWVLCLSVSLVSIFLTTAVIFVLHNSNKEINMNLDVRLVQVNERMVRHKLLVGVADWVQNCTGNMQLYFVYWDMSRCLRALTETLEGRSFVSADTQKKLKRKLSHLVLVTEVPSADLTAEESDVEQGLDEQSPLLRNEDTDGSTSSSQQGSAKVTANYSLIPDASLPAQGKAHQLLLTYSAAYVKLLVSECLSGPSHYRLRPQRNHCTTAPLCLCQYIKKKILQ</sequence>
<dbReference type="AlphaFoldDB" id="A0A6P7I8R4"/>